<dbReference type="PANTHER" id="PTHR13213">
    <property type="entry name" value="MYB-BINDING PROTEIN 1A FAMILY MEMBER"/>
    <property type="match status" value="1"/>
</dbReference>
<evidence type="ECO:0000313" key="5">
    <source>
        <dbReference type="EMBL" id="KAF2734721.1"/>
    </source>
</evidence>
<evidence type="ECO:0000256" key="4">
    <source>
        <dbReference type="SAM" id="MobiDB-lite"/>
    </source>
</evidence>
<reference evidence="5" key="1">
    <citation type="journal article" date="2020" name="Stud. Mycol.">
        <title>101 Dothideomycetes genomes: a test case for predicting lifestyles and emergence of pathogens.</title>
        <authorList>
            <person name="Haridas S."/>
            <person name="Albert R."/>
            <person name="Binder M."/>
            <person name="Bloem J."/>
            <person name="Labutti K."/>
            <person name="Salamov A."/>
            <person name="Andreopoulos B."/>
            <person name="Baker S."/>
            <person name="Barry K."/>
            <person name="Bills G."/>
            <person name="Bluhm B."/>
            <person name="Cannon C."/>
            <person name="Castanera R."/>
            <person name="Culley D."/>
            <person name="Daum C."/>
            <person name="Ezra D."/>
            <person name="Gonzalez J."/>
            <person name="Henrissat B."/>
            <person name="Kuo A."/>
            <person name="Liang C."/>
            <person name="Lipzen A."/>
            <person name="Lutzoni F."/>
            <person name="Magnuson J."/>
            <person name="Mondo S."/>
            <person name="Nolan M."/>
            <person name="Ohm R."/>
            <person name="Pangilinan J."/>
            <person name="Park H.-J."/>
            <person name="Ramirez L."/>
            <person name="Alfaro M."/>
            <person name="Sun H."/>
            <person name="Tritt A."/>
            <person name="Yoshinaga Y."/>
            <person name="Zwiers L.-H."/>
            <person name="Turgeon B."/>
            <person name="Goodwin S."/>
            <person name="Spatafora J."/>
            <person name="Crous P."/>
            <person name="Grigoriev I."/>
        </authorList>
    </citation>
    <scope>NUCLEOTIDE SEQUENCE</scope>
    <source>
        <strain evidence="5">CBS 125425</strain>
    </source>
</reference>
<feature type="region of interest" description="Disordered" evidence="4">
    <location>
        <begin position="803"/>
        <end position="828"/>
    </location>
</feature>
<dbReference type="OrthoDB" id="342531at2759"/>
<comment type="subcellular location">
    <subcellularLocation>
        <location evidence="1">Nucleus</location>
    </subcellularLocation>
</comment>
<name>A0A9P4R1E3_9PLEO</name>
<accession>A0A9P4R1E3</accession>
<dbReference type="GO" id="GO:0000182">
    <property type="term" value="F:rDNA binding"/>
    <property type="evidence" value="ECO:0007669"/>
    <property type="project" value="TreeGrafter"/>
</dbReference>
<dbReference type="EMBL" id="ML996144">
    <property type="protein sequence ID" value="KAF2734721.1"/>
    <property type="molecule type" value="Genomic_DNA"/>
</dbReference>
<dbReference type="AlphaFoldDB" id="A0A9P4R1E3"/>
<dbReference type="Proteomes" id="UP000799444">
    <property type="component" value="Unassembled WGS sequence"/>
</dbReference>
<feature type="compositionally biased region" description="Acidic residues" evidence="4">
    <location>
        <begin position="742"/>
        <end position="752"/>
    </location>
</feature>
<dbReference type="InterPro" id="IPR007015">
    <property type="entry name" value="DNA_pol_V/MYBBP1A"/>
</dbReference>
<comment type="caution">
    <text evidence="5">The sequence shown here is derived from an EMBL/GenBank/DDBJ whole genome shotgun (WGS) entry which is preliminary data.</text>
</comment>
<feature type="compositionally biased region" description="Acidic residues" evidence="4">
    <location>
        <begin position="815"/>
        <end position="828"/>
    </location>
</feature>
<dbReference type="GO" id="GO:0006355">
    <property type="term" value="P:regulation of DNA-templated transcription"/>
    <property type="evidence" value="ECO:0007669"/>
    <property type="project" value="InterPro"/>
</dbReference>
<feature type="region of interest" description="Disordered" evidence="4">
    <location>
        <begin position="725"/>
        <end position="791"/>
    </location>
</feature>
<keyword evidence="6" id="KW-1185">Reference proteome</keyword>
<sequence length="1021" mass="113490">MVGKVLKRAREVVDETTASKTAPKRRRQDNGGKVNLVSIYEDLAAEAEETRLQAAKDLILKLSPEENPDSSTIKSVLDRLIRGLCSQRKAARVGFCVALTELLRQLFTQKESMPNSLDLDAGKIVNLVEQNTRVKGNVPGQEKRDHLIGKLFGCKAIIQSTIITKLEPSEENWGRVLDHIYGLAHNTPWLREECGLIICEAIRTLKASAAPESCVRETIQRLSTFQLVNTPEGVAIWLTARGDFEALLPESVWHKKDPLSKKERTRLAKILKEDFQASSQTENAVKIKSASISHNPTFAWDVVLAEMLRRDDRVSQKHKDMVKLEFSQFWIETVDSNLISSTSSHERKAWGLKLFEKMIKSVSVQTLPALFSPNVIRTLVNQSNKNDRFLHSAAINCLKAMQARAQREPASAATMLIAMTSKHGTLSLDKFKITKTLDSIVLCANDEGLNQIIRHLRSLVHRPETEDISTANSRRQTVADILLALVRGYKSYGSPSLSTEDDDNWLQLLISVLVDYGYFVPREGAKTAKIPLPPVSDASQQIFKNRLSSCLSHLLRTHYRSRAQSALMIVGTIRSKATSSKDLTLLFQADKSVQGTVEKAFQTVDDITRKGTKRGLDSAADAFVLLYSLTLLQVYDGDGDAVLLLDDLDASRKAILKSKKSSESQAQNVFVEVILTFLGNPRAIFHEIAQEVFGIFTAEVSAESLQSLTDVLDTEESLSGQRELFEQGDGEDVEENGHTSDESLEEASDVEMLDNASQHSDSDGSNSTGTGEESTSDSASDSEGGDDEDDEELTRFDELLAQTLQTSKPSIATGDADDSSSDDSDMDDEQMMALDPHLTRIFQERTKTSSKKQQNKGAKQTVVQFKSRVLDLLSAYLEKEYSNPLTLEALLPIVRRTRANANKQLADKSSKVLKKLMDGHAHHKAPVPKPTDEENVWDMLRMIHEEAKFGGGSNLHATACSNASLHLAKVLLGIDRANYTQVADVYSESQKQWFMDSRSAVQPVLFTQFQNWLTGVRKQKK</sequence>
<evidence type="ECO:0000313" key="6">
    <source>
        <dbReference type="Proteomes" id="UP000799444"/>
    </source>
</evidence>
<protein>
    <recommendedName>
        <fullName evidence="7">DNA polymerase V</fullName>
    </recommendedName>
</protein>
<keyword evidence="3" id="KW-0539">Nucleus</keyword>
<feature type="compositionally biased region" description="Low complexity" evidence="4">
    <location>
        <begin position="763"/>
        <end position="782"/>
    </location>
</feature>
<dbReference type="SUPFAM" id="SSF48371">
    <property type="entry name" value="ARM repeat"/>
    <property type="match status" value="1"/>
</dbReference>
<evidence type="ECO:0008006" key="7">
    <source>
        <dbReference type="Google" id="ProtNLM"/>
    </source>
</evidence>
<organism evidence="5 6">
    <name type="scientific">Polyplosphaeria fusca</name>
    <dbReference type="NCBI Taxonomy" id="682080"/>
    <lineage>
        <taxon>Eukaryota</taxon>
        <taxon>Fungi</taxon>
        <taxon>Dikarya</taxon>
        <taxon>Ascomycota</taxon>
        <taxon>Pezizomycotina</taxon>
        <taxon>Dothideomycetes</taxon>
        <taxon>Pleosporomycetidae</taxon>
        <taxon>Pleosporales</taxon>
        <taxon>Tetraplosphaeriaceae</taxon>
        <taxon>Polyplosphaeria</taxon>
    </lineage>
</organism>
<dbReference type="PANTHER" id="PTHR13213:SF2">
    <property type="entry name" value="MYB-BINDING PROTEIN 1A"/>
    <property type="match status" value="1"/>
</dbReference>
<evidence type="ECO:0000256" key="1">
    <source>
        <dbReference type="ARBA" id="ARBA00004123"/>
    </source>
</evidence>
<dbReference type="InterPro" id="IPR016024">
    <property type="entry name" value="ARM-type_fold"/>
</dbReference>
<evidence type="ECO:0000256" key="3">
    <source>
        <dbReference type="ARBA" id="ARBA00023242"/>
    </source>
</evidence>
<evidence type="ECO:0000256" key="2">
    <source>
        <dbReference type="ARBA" id="ARBA00006809"/>
    </source>
</evidence>
<gene>
    <name evidence="5" type="ORF">EJ04DRAFT_576692</name>
</gene>
<dbReference type="Pfam" id="PF04931">
    <property type="entry name" value="DNA_pol_phi"/>
    <property type="match status" value="1"/>
</dbReference>
<comment type="similarity">
    <text evidence="2">Belongs to the MYBBP1A family.</text>
</comment>
<dbReference type="GO" id="GO:0005730">
    <property type="term" value="C:nucleolus"/>
    <property type="evidence" value="ECO:0007669"/>
    <property type="project" value="InterPro"/>
</dbReference>
<proteinExistence type="inferred from homology"/>